<organism evidence="3 4">
    <name type="scientific">Pseudonocardia dioxanivorans (strain ATCC 55486 / DSM 44775 / JCM 13855 / CB1190)</name>
    <dbReference type="NCBI Taxonomy" id="675635"/>
    <lineage>
        <taxon>Bacteria</taxon>
        <taxon>Bacillati</taxon>
        <taxon>Actinomycetota</taxon>
        <taxon>Actinomycetes</taxon>
        <taxon>Pseudonocardiales</taxon>
        <taxon>Pseudonocardiaceae</taxon>
        <taxon>Pseudonocardia</taxon>
    </lineage>
</organism>
<keyword evidence="3" id="KW-0614">Plasmid</keyword>
<sequence length="193" mass="21998">MSAEELGRMYGRFTDYAWRYEGRDVYTVDGEQERIDAFLRSGVVPRKTRDNNGWIRVVEDVCARGASVGRVRVVGHPVTDYTRFEFAAYPDNIDAGEDVQVIERQQLDRAWDSVPDFWLFDDTTAFVQHFDEGGRFLGAELVDNVAPFLEIRRMLLEPGRTVGAERYALDSVPQQRRGHVPAPPALHVPSLSH</sequence>
<evidence type="ECO:0000256" key="1">
    <source>
        <dbReference type="SAM" id="MobiDB-lite"/>
    </source>
</evidence>
<proteinExistence type="predicted"/>
<gene>
    <name evidence="3" type="ordered locus">Psed_6815</name>
</gene>
<feature type="region of interest" description="Disordered" evidence="1">
    <location>
        <begin position="173"/>
        <end position="193"/>
    </location>
</feature>
<dbReference type="Pfam" id="PF21806">
    <property type="entry name" value="DUF6879"/>
    <property type="match status" value="1"/>
</dbReference>
<dbReference type="OrthoDB" id="3821358at2"/>
<accession>F2L6J2</accession>
<evidence type="ECO:0000313" key="4">
    <source>
        <dbReference type="Proteomes" id="UP000007809"/>
    </source>
</evidence>
<evidence type="ECO:0000313" key="3">
    <source>
        <dbReference type="EMBL" id="AEA28886.1"/>
    </source>
</evidence>
<dbReference type="EMBL" id="CP002594">
    <property type="protein sequence ID" value="AEA28886.1"/>
    <property type="molecule type" value="Genomic_DNA"/>
</dbReference>
<dbReference type="InterPro" id="IPR049244">
    <property type="entry name" value="DUF6879"/>
</dbReference>
<keyword evidence="4" id="KW-1185">Reference proteome</keyword>
<dbReference type="Proteomes" id="UP000007809">
    <property type="component" value="Plasmid pPSED01"/>
</dbReference>
<reference evidence="3 4" key="1">
    <citation type="journal article" date="2011" name="J. Bacteriol.">
        <title>Genome sequence of the 1,4-dioxane-degrading Pseudonocardia dioxanivorans strain CB1190.</title>
        <authorList>
            <person name="Sales C.M."/>
            <person name="Mahendra S."/>
            <person name="Grostern A."/>
            <person name="Parales R.E."/>
            <person name="Goodwin L.A."/>
            <person name="Woyke T."/>
            <person name="Nolan M."/>
            <person name="Lapidus A."/>
            <person name="Chertkov O."/>
            <person name="Ovchinnikova G."/>
            <person name="Sczyrba A."/>
            <person name="Alvarez-Cohen L."/>
        </authorList>
    </citation>
    <scope>NUCLEOTIDE SEQUENCE [LARGE SCALE GENOMIC DNA]</scope>
    <source>
        <strain evidence="4">ATCC 55486 / DSM 44775 / JCM 13855 / CB1190</strain>
    </source>
</reference>
<protein>
    <recommendedName>
        <fullName evidence="2">DUF6879 domain-containing protein</fullName>
    </recommendedName>
</protein>
<dbReference type="HOGENOM" id="CLU_097170_0_0_11"/>
<name>F2L6J2_PSEUX</name>
<dbReference type="KEGG" id="pdx:Psed_6815"/>
<feature type="domain" description="DUF6879" evidence="2">
    <location>
        <begin position="5"/>
        <end position="146"/>
    </location>
</feature>
<geneLocation type="plasmid" evidence="3 4">
    <name>pPSED01</name>
</geneLocation>
<dbReference type="RefSeq" id="WP_013678778.1">
    <property type="nucleotide sequence ID" value="NC_015314.1"/>
</dbReference>
<evidence type="ECO:0000259" key="2">
    <source>
        <dbReference type="Pfam" id="PF21806"/>
    </source>
</evidence>
<dbReference type="AlphaFoldDB" id="F2L6J2"/>
<dbReference type="eggNOG" id="ENOG5033032">
    <property type="taxonomic scope" value="Bacteria"/>
</dbReference>